<reference evidence="1 2" key="1">
    <citation type="submission" date="2018-02" db="EMBL/GenBank/DDBJ databases">
        <title>Draft genome sequence of Ochrobactrum oryzae found in Brazil.</title>
        <authorList>
            <person name="Cerdeira L."/>
            <person name="Andrade F."/>
            <person name="Zacariotto T."/>
            <person name="Barbosa B."/>
            <person name="Santos S."/>
            <person name="Cassetari V."/>
            <person name="Lincopan N."/>
        </authorList>
    </citation>
    <scope>NUCLEOTIDE SEQUENCE [LARGE SCALE GENOMIC DNA]</scope>
    <source>
        <strain evidence="1 2">OA447</strain>
    </source>
</reference>
<evidence type="ECO:0000313" key="2">
    <source>
        <dbReference type="Proteomes" id="UP000238493"/>
    </source>
</evidence>
<dbReference type="AlphaFoldDB" id="A0A2S7IV13"/>
<dbReference type="EMBL" id="PTRC01000044">
    <property type="protein sequence ID" value="PQA71806.1"/>
    <property type="molecule type" value="Genomic_DNA"/>
</dbReference>
<evidence type="ECO:0000313" key="1">
    <source>
        <dbReference type="EMBL" id="PQA71806.1"/>
    </source>
</evidence>
<accession>A0A2S7IV13</accession>
<sequence>MKSEDFYHAASARLFTRQQLDQIAYRYQQSAALYPEEHERVARYIQDHKLVGHREVLEHYLRSNLPMSEHSLNVINAFADSTATGAYDRGVERGAPTHGVETYGGVESAASRLFTSAVKPDEGDR</sequence>
<dbReference type="RefSeq" id="WP_104757371.1">
    <property type="nucleotide sequence ID" value="NZ_PTRC01000044.1"/>
</dbReference>
<proteinExistence type="predicted"/>
<dbReference type="Proteomes" id="UP000238493">
    <property type="component" value="Unassembled WGS sequence"/>
</dbReference>
<gene>
    <name evidence="1" type="ORF">C3731_20025</name>
</gene>
<name>A0A2S7IV13_9HYPH</name>
<keyword evidence="2" id="KW-1185">Reference proteome</keyword>
<dbReference type="OrthoDB" id="8445429at2"/>
<organism evidence="1 2">
    <name type="scientific">Brucella oryzae</name>
    <dbReference type="NCBI Taxonomy" id="335286"/>
    <lineage>
        <taxon>Bacteria</taxon>
        <taxon>Pseudomonadati</taxon>
        <taxon>Pseudomonadota</taxon>
        <taxon>Alphaproteobacteria</taxon>
        <taxon>Hyphomicrobiales</taxon>
        <taxon>Brucellaceae</taxon>
        <taxon>Brucella/Ochrobactrum group</taxon>
        <taxon>Brucella</taxon>
    </lineage>
</organism>
<protein>
    <submittedName>
        <fullName evidence="1">Uncharacterized protein</fullName>
    </submittedName>
</protein>
<comment type="caution">
    <text evidence="1">The sequence shown here is derived from an EMBL/GenBank/DDBJ whole genome shotgun (WGS) entry which is preliminary data.</text>
</comment>